<dbReference type="Proteomes" id="UP001516464">
    <property type="component" value="Unassembled WGS sequence"/>
</dbReference>
<dbReference type="SMART" id="SM00320">
    <property type="entry name" value="WD40"/>
    <property type="match status" value="4"/>
</dbReference>
<protein>
    <submittedName>
        <fullName evidence="4">U3 small nucleolar RNA-associated protein 12</fullName>
    </submittedName>
</protein>
<evidence type="ECO:0000256" key="3">
    <source>
        <dbReference type="PROSITE-ProRule" id="PRU00221"/>
    </source>
</evidence>
<comment type="caution">
    <text evidence="4">The sequence shown here is derived from an EMBL/GenBank/DDBJ whole genome shotgun (WGS) entry which is preliminary data.</text>
</comment>
<evidence type="ECO:0000313" key="4">
    <source>
        <dbReference type="EMBL" id="KAF7682478.1"/>
    </source>
</evidence>
<dbReference type="Gene3D" id="2.130.10.10">
    <property type="entry name" value="YVTN repeat-like/Quinoprotein amine dehydrogenase"/>
    <property type="match status" value="2"/>
</dbReference>
<keyword evidence="1 3" id="KW-0853">WD repeat</keyword>
<dbReference type="InterPro" id="IPR011047">
    <property type="entry name" value="Quinoprotein_ADH-like_sf"/>
</dbReference>
<gene>
    <name evidence="4" type="primary">DIP2</name>
    <name evidence="4" type="ORF">TCON_2295</name>
</gene>
<evidence type="ECO:0000313" key="5">
    <source>
        <dbReference type="Proteomes" id="UP001516464"/>
    </source>
</evidence>
<evidence type="ECO:0000256" key="1">
    <source>
        <dbReference type="ARBA" id="ARBA00022574"/>
    </source>
</evidence>
<dbReference type="InterPro" id="IPR001680">
    <property type="entry name" value="WD40_rpt"/>
</dbReference>
<dbReference type="PANTHER" id="PTHR19853:SF0">
    <property type="entry name" value="WD REPEAT-CONTAINING PROTEIN 3"/>
    <property type="match status" value="1"/>
</dbReference>
<organism evidence="4 5">
    <name type="scientific">Astathelohania contejeani</name>
    <dbReference type="NCBI Taxonomy" id="164912"/>
    <lineage>
        <taxon>Eukaryota</taxon>
        <taxon>Fungi</taxon>
        <taxon>Fungi incertae sedis</taxon>
        <taxon>Microsporidia</taxon>
        <taxon>Astathelohaniidae</taxon>
        <taxon>Astathelohania</taxon>
    </lineage>
</organism>
<dbReference type="InterPro" id="IPR015943">
    <property type="entry name" value="WD40/YVTN_repeat-like_dom_sf"/>
</dbReference>
<reference evidence="4 5" key="1">
    <citation type="submission" date="2019-01" db="EMBL/GenBank/DDBJ databases">
        <title>Genomes sequencing and comparative genomics of infectious freshwater microsporidia, Cucumispora dikerogammari and Thelohania contejeani.</title>
        <authorList>
            <person name="Cormier A."/>
            <person name="Giraud I."/>
            <person name="Wattier R."/>
            <person name="Teixeira M."/>
            <person name="Grandjean F."/>
            <person name="Rigaud T."/>
            <person name="Cordaux R."/>
        </authorList>
    </citation>
    <scope>NUCLEOTIDE SEQUENCE [LARGE SCALE GENOMIC DNA]</scope>
    <source>
        <strain evidence="4">T1</strain>
        <tissue evidence="4">Spores</tissue>
    </source>
</reference>
<evidence type="ECO:0000256" key="2">
    <source>
        <dbReference type="ARBA" id="ARBA00022737"/>
    </source>
</evidence>
<proteinExistence type="predicted"/>
<name>A0ABQ7HWG9_9MICR</name>
<dbReference type="Pfam" id="PF00400">
    <property type="entry name" value="WD40"/>
    <property type="match status" value="1"/>
</dbReference>
<keyword evidence="2" id="KW-0677">Repeat</keyword>
<sequence length="721" mass="84029">MEGPFIPDFTLQHSQGEFFTENSIIFYQDNITYITQYNKVVLCDITQYKILGTIGSSKNIKITAFNLFLTDEKEIFYVLGYENGIIKIYDKFNNAKNQFKAFSREVTRIRQDGDTIFASSMDGVLISYSWLEEGIKNKLEGPPIADFAFGEGRIFCGCTDQTIRTWEMETWSNTDICFPESIPRRLEYEKNILFIQTSKNELIFKSYDSLMDTLSELIKFNSYKRFSDFKISNNLLFVLARGKLYFYKIKEASTKLVDLGVLKIDKAITKFFVMNKPILGDEETEFFEKKFVVMPEFVCGGSNNTLLHYKNGMFLNHPFHNTAISQIEYNGSDIIITLSEEKIIFWKIIEDRIEKTGEISGSYNIMCCMDFYLVLGNSDGIYVYSMDTFDLQFKEDVGSIKALHYKNSILVAGLNNTLKFYKNDLTHKRDFNCEEAITYLRISNNGSFIAVAMLNNKINLYDMHTMDIRTSLYGHSLPVRYFDFSVDDKILISCGADKLVKIWGTEYGECRKTLIGDANNMEFIGDDLFLFGCGDICYYHKFECIRKFKDNSSSLIRKIKSAEQKLNGFISCGKYNLNYYKINQYEFMDEEEESIEEEEIDVVNQRACEDFMESIEYLEKGITKHAVSLLYSSILRLDLSELNKYLYLLDNKSIYLLGEGIKFLVENEEWNVVIIGRLFCGLARFNRCMIEGSEVYKRIYFRIMERMECLKEVLCENYYLK</sequence>
<dbReference type="SUPFAM" id="SSF50998">
    <property type="entry name" value="Quinoprotein alcohol dehydrogenase-like"/>
    <property type="match status" value="1"/>
</dbReference>
<dbReference type="PROSITE" id="PS50082">
    <property type="entry name" value="WD_REPEATS_2"/>
    <property type="match status" value="1"/>
</dbReference>
<dbReference type="PROSITE" id="PS50294">
    <property type="entry name" value="WD_REPEATS_REGION"/>
    <property type="match status" value="1"/>
</dbReference>
<keyword evidence="5" id="KW-1185">Reference proteome</keyword>
<dbReference type="InterPro" id="IPR051570">
    <property type="entry name" value="TBC1_cilium_biogenesis"/>
</dbReference>
<accession>A0ABQ7HWG9</accession>
<feature type="repeat" description="WD" evidence="3">
    <location>
        <begin position="472"/>
        <end position="513"/>
    </location>
</feature>
<dbReference type="EMBL" id="SBIQ01000248">
    <property type="protein sequence ID" value="KAF7682478.1"/>
    <property type="molecule type" value="Genomic_DNA"/>
</dbReference>
<dbReference type="PANTHER" id="PTHR19853">
    <property type="entry name" value="WD REPEAT CONTAINING PROTEIN 3 WDR3"/>
    <property type="match status" value="1"/>
</dbReference>